<gene>
    <name evidence="2" type="ORF">V5E97_00985</name>
</gene>
<dbReference type="RefSeq" id="WP_406697409.1">
    <property type="nucleotide sequence ID" value="NZ_CP155447.1"/>
</dbReference>
<protein>
    <submittedName>
        <fullName evidence="2">MBL fold metallo-hydrolase</fullName>
    </submittedName>
</protein>
<dbReference type="PANTHER" id="PTHR36839">
    <property type="entry name" value="METALLO-BETA-LACTAMASE FAMILY PROTEIN (AFU_ORTHOLOGUE AFUA_5G12770)"/>
    <property type="match status" value="1"/>
</dbReference>
<dbReference type="Gene3D" id="3.60.15.10">
    <property type="entry name" value="Ribonuclease Z/Hydroxyacylglutathione hydrolase-like"/>
    <property type="match status" value="1"/>
</dbReference>
<name>A0AAU7CHK5_9BACT</name>
<accession>A0AAU7CHK5</accession>
<dbReference type="EMBL" id="CP155447">
    <property type="protein sequence ID" value="XBH04617.1"/>
    <property type="molecule type" value="Genomic_DNA"/>
</dbReference>
<dbReference type="PANTHER" id="PTHR36839:SF1">
    <property type="entry name" value="METALLO-BETA-LACTAMASE FAMILY PROTEIN (AFU_ORTHOLOGUE AFUA_5G12770)"/>
    <property type="match status" value="1"/>
</dbReference>
<dbReference type="PROSITE" id="PS51318">
    <property type="entry name" value="TAT"/>
    <property type="match status" value="1"/>
</dbReference>
<dbReference type="InterPro" id="IPR001279">
    <property type="entry name" value="Metallo-B-lactamas"/>
</dbReference>
<evidence type="ECO:0000313" key="2">
    <source>
        <dbReference type="EMBL" id="XBH04617.1"/>
    </source>
</evidence>
<evidence type="ECO:0000259" key="1">
    <source>
        <dbReference type="SMART" id="SM00849"/>
    </source>
</evidence>
<dbReference type="InterPro" id="IPR036866">
    <property type="entry name" value="RibonucZ/Hydroxyglut_hydro"/>
</dbReference>
<dbReference type="InterPro" id="IPR006311">
    <property type="entry name" value="TAT_signal"/>
</dbReference>
<organism evidence="2">
    <name type="scientific">Singulisphaera sp. Ch08</name>
    <dbReference type="NCBI Taxonomy" id="3120278"/>
    <lineage>
        <taxon>Bacteria</taxon>
        <taxon>Pseudomonadati</taxon>
        <taxon>Planctomycetota</taxon>
        <taxon>Planctomycetia</taxon>
        <taxon>Isosphaerales</taxon>
        <taxon>Isosphaeraceae</taxon>
        <taxon>Singulisphaera</taxon>
    </lineage>
</organism>
<dbReference type="AlphaFoldDB" id="A0AAU7CHK5"/>
<sequence>MGSDSTRRAFLRDTSATAAALTTLASTRPAGATAADISETFAYVCVTCGSQFTESSRPPEHCPVCEDERQYVNPDGQEWKTLDQIRTTHKNAITQEEKHLYSINTVPKFSIGQRAFLIQTPQGNVLWDCVSLIDDATIARIKELGGIAEIAISHPHYYTTMVEWSRAFGNAPVHIHEAERPWVMRPDPCVRFWNGESLKLRGGLLNLVRTGGHFEGYQVLHWPAGAGGLGALMAGDQPQICMDPKQVSFMYSYPNFIPLNAPAIRHVVDCLEPLAYDRIYGAFVVRGKGVIPSGGKAVVRRSADRYLKAIQT</sequence>
<proteinExistence type="predicted"/>
<dbReference type="SUPFAM" id="SSF56281">
    <property type="entry name" value="Metallo-hydrolase/oxidoreductase"/>
    <property type="match status" value="1"/>
</dbReference>
<reference evidence="2" key="1">
    <citation type="submission" date="2024-05" db="EMBL/GenBank/DDBJ databases">
        <title>Planctomycetes of the genus Singulisphaera possess chitinolytic capabilities.</title>
        <authorList>
            <person name="Ivanova A."/>
        </authorList>
    </citation>
    <scope>NUCLEOTIDE SEQUENCE</scope>
    <source>
        <strain evidence="2">Ch08T</strain>
    </source>
</reference>
<feature type="domain" description="Metallo-beta-lactamase" evidence="1">
    <location>
        <begin position="112"/>
        <end position="283"/>
    </location>
</feature>
<dbReference type="SMART" id="SM00849">
    <property type="entry name" value="Lactamase_B"/>
    <property type="match status" value="1"/>
</dbReference>